<keyword evidence="3" id="KW-1185">Reference proteome</keyword>
<sequence length="152" mass="17201">MHHLQLSFSVLVCVFLSVCTQVRHTEAEEHTADSIEELKNACKKDGLLLQITEAFFCNQPDYSPCDHNCTPVDESQPSGLCFAPSDTHRLRGCTSEASCRLRLSLDELNKVYKAVDTEESPENVDELFDRRGKYVFHYVCGDGECILNSYFV</sequence>
<gene>
    <name evidence="2" type="ORF">V1264_016144</name>
</gene>
<name>A0AAN9BLS3_9CAEN</name>
<evidence type="ECO:0000256" key="1">
    <source>
        <dbReference type="SAM" id="SignalP"/>
    </source>
</evidence>
<dbReference type="EMBL" id="JBAMIC010000004">
    <property type="protein sequence ID" value="KAK7108398.1"/>
    <property type="molecule type" value="Genomic_DNA"/>
</dbReference>
<feature type="signal peptide" evidence="1">
    <location>
        <begin position="1"/>
        <end position="27"/>
    </location>
</feature>
<proteinExistence type="predicted"/>
<reference evidence="2 3" key="1">
    <citation type="submission" date="2024-02" db="EMBL/GenBank/DDBJ databases">
        <title>Chromosome-scale genome assembly of the rough periwinkle Littorina saxatilis.</title>
        <authorList>
            <person name="De Jode A."/>
            <person name="Faria R."/>
            <person name="Formenti G."/>
            <person name="Sims Y."/>
            <person name="Smith T.P."/>
            <person name="Tracey A."/>
            <person name="Wood J.M.D."/>
            <person name="Zagrodzka Z.B."/>
            <person name="Johannesson K."/>
            <person name="Butlin R.K."/>
            <person name="Leder E.H."/>
        </authorList>
    </citation>
    <scope>NUCLEOTIDE SEQUENCE [LARGE SCALE GENOMIC DNA]</scope>
    <source>
        <strain evidence="2">Snail1</strain>
        <tissue evidence="2">Muscle</tissue>
    </source>
</reference>
<organism evidence="2 3">
    <name type="scientific">Littorina saxatilis</name>
    <dbReference type="NCBI Taxonomy" id="31220"/>
    <lineage>
        <taxon>Eukaryota</taxon>
        <taxon>Metazoa</taxon>
        <taxon>Spiralia</taxon>
        <taxon>Lophotrochozoa</taxon>
        <taxon>Mollusca</taxon>
        <taxon>Gastropoda</taxon>
        <taxon>Caenogastropoda</taxon>
        <taxon>Littorinimorpha</taxon>
        <taxon>Littorinoidea</taxon>
        <taxon>Littorinidae</taxon>
        <taxon>Littorina</taxon>
    </lineage>
</organism>
<dbReference type="Proteomes" id="UP001374579">
    <property type="component" value="Unassembled WGS sequence"/>
</dbReference>
<evidence type="ECO:0000313" key="3">
    <source>
        <dbReference type="Proteomes" id="UP001374579"/>
    </source>
</evidence>
<comment type="caution">
    <text evidence="2">The sequence shown here is derived from an EMBL/GenBank/DDBJ whole genome shotgun (WGS) entry which is preliminary data.</text>
</comment>
<keyword evidence="1" id="KW-0732">Signal</keyword>
<dbReference type="AlphaFoldDB" id="A0AAN9BLS3"/>
<protein>
    <submittedName>
        <fullName evidence="2">Uncharacterized protein</fullName>
    </submittedName>
</protein>
<feature type="chain" id="PRO_5042953486" evidence="1">
    <location>
        <begin position="28"/>
        <end position="152"/>
    </location>
</feature>
<evidence type="ECO:0000313" key="2">
    <source>
        <dbReference type="EMBL" id="KAK7108398.1"/>
    </source>
</evidence>
<accession>A0AAN9BLS3</accession>